<feature type="region of interest" description="Disordered" evidence="1">
    <location>
        <begin position="247"/>
        <end position="277"/>
    </location>
</feature>
<evidence type="ECO:0000313" key="4">
    <source>
        <dbReference type="EMBL" id="GIM10092.1"/>
    </source>
</evidence>
<dbReference type="OrthoDB" id="546164at2759"/>
<evidence type="ECO:0000256" key="2">
    <source>
        <dbReference type="SAM" id="Phobius"/>
    </source>
</evidence>
<reference evidence="3" key="1">
    <citation type="journal article" date="2021" name="Proc. Natl. Acad. Sci. U.S.A.">
        <title>Three genomes in the algal genus Volvox reveal the fate of a haploid sex-determining region after a transition to homothallism.</title>
        <authorList>
            <person name="Yamamoto K."/>
            <person name="Hamaji T."/>
            <person name="Kawai-Toyooka H."/>
            <person name="Matsuzaki R."/>
            <person name="Takahashi F."/>
            <person name="Nishimura Y."/>
            <person name="Kawachi M."/>
            <person name="Noguchi H."/>
            <person name="Minakuchi Y."/>
            <person name="Umen J.G."/>
            <person name="Toyoda A."/>
            <person name="Nozaki H."/>
        </authorList>
    </citation>
    <scope>NUCLEOTIDE SEQUENCE</scope>
    <source>
        <strain evidence="4">NIES-3785</strain>
        <strain evidence="3">NIES-3786</strain>
    </source>
</reference>
<keyword evidence="2" id="KW-1133">Transmembrane helix</keyword>
<keyword evidence="2" id="KW-0812">Transmembrane</keyword>
<feature type="compositionally biased region" description="Gly residues" evidence="1">
    <location>
        <begin position="247"/>
        <end position="258"/>
    </location>
</feature>
<dbReference type="Proteomes" id="UP000722791">
    <property type="component" value="Unassembled WGS sequence"/>
</dbReference>
<dbReference type="AlphaFoldDB" id="A0A8J4CSY7"/>
<organism evidence="3 5">
    <name type="scientific">Volvox reticuliferus</name>
    <dbReference type="NCBI Taxonomy" id="1737510"/>
    <lineage>
        <taxon>Eukaryota</taxon>
        <taxon>Viridiplantae</taxon>
        <taxon>Chlorophyta</taxon>
        <taxon>core chlorophytes</taxon>
        <taxon>Chlorophyceae</taxon>
        <taxon>CS clade</taxon>
        <taxon>Chlamydomonadales</taxon>
        <taxon>Volvocaceae</taxon>
        <taxon>Volvox</taxon>
    </lineage>
</organism>
<protein>
    <submittedName>
        <fullName evidence="3">Uncharacterized protein</fullName>
    </submittedName>
</protein>
<evidence type="ECO:0000313" key="3">
    <source>
        <dbReference type="EMBL" id="GIL86107.1"/>
    </source>
</evidence>
<accession>A0A8J4CSY7</accession>
<keyword evidence="2" id="KW-0472">Membrane</keyword>
<name>A0A8J4CSY7_9CHLO</name>
<dbReference type="Proteomes" id="UP000747110">
    <property type="component" value="Unassembled WGS sequence"/>
</dbReference>
<gene>
    <name evidence="3" type="ORF">Vretifemale_14550</name>
    <name evidence="4" type="ORF">Vretimale_13860</name>
</gene>
<dbReference type="EMBL" id="BNCP01000035">
    <property type="protein sequence ID" value="GIL86107.1"/>
    <property type="molecule type" value="Genomic_DNA"/>
</dbReference>
<dbReference type="EMBL" id="BNCQ01000033">
    <property type="protein sequence ID" value="GIM10092.1"/>
    <property type="molecule type" value="Genomic_DNA"/>
</dbReference>
<comment type="caution">
    <text evidence="3">The sequence shown here is derived from an EMBL/GenBank/DDBJ whole genome shotgun (WGS) entry which is preliminary data.</text>
</comment>
<keyword evidence="5" id="KW-1185">Reference proteome</keyword>
<evidence type="ECO:0000256" key="1">
    <source>
        <dbReference type="SAM" id="MobiDB-lite"/>
    </source>
</evidence>
<proteinExistence type="predicted"/>
<sequence length="277" mass="28457">MRPREYFGTAGAAATATWLLHAWLVSVLVCMAVWAAAMSTLHAATKVTPYTSVLKSNTAEAAASVGTSGFRYPVSARSASEVTTRSTTAETAPTRGSSSASGLAAVNWGPRDGGDDWGPGVCPPTCVDLSAFSYYLGEETCCCDTIGGIFAAEAHSAAASHSLKFALIGMSLLWASLSWLLVAASCQFAHTESEAMLCWGLGSSSCEGVLLLQRGELSNQASVQRLSSWLERVLGVVGVSGDGGRVLSGGDRGGGGEGALVVPDASREPLLSNSNTP</sequence>
<feature type="transmembrane region" description="Helical" evidence="2">
    <location>
        <begin position="20"/>
        <end position="37"/>
    </location>
</feature>
<feature type="region of interest" description="Disordered" evidence="1">
    <location>
        <begin position="81"/>
        <end position="102"/>
    </location>
</feature>
<feature type="compositionally biased region" description="Low complexity" evidence="1">
    <location>
        <begin position="81"/>
        <end position="95"/>
    </location>
</feature>
<evidence type="ECO:0000313" key="5">
    <source>
        <dbReference type="Proteomes" id="UP000747110"/>
    </source>
</evidence>